<evidence type="ECO:0000313" key="2">
    <source>
        <dbReference type="Proteomes" id="UP000821865"/>
    </source>
</evidence>
<name>A0ACB8D410_DERSI</name>
<keyword evidence="2" id="KW-1185">Reference proteome</keyword>
<sequence>MERRKINFTDEERTILMDLMDRHRDVLECKKTDAVSIHAKKKWEKLADEFNSNHNVRPRTSKQLKKCWDNLKEKLRRAKAEDTRELFKTGGGTPAESQMSDELRRVGAVASHMATSLANPFDSDRTGPGVEATPAVAALLASSQPGRSTDADGGVTTCGNGSCHTPKMKWPWTIQRHKVVKLLGQLAIKQLGQHHPQLQLRQVKFCQLLWQRCHQPAVKGD</sequence>
<gene>
    <name evidence="1" type="ORF">HPB49_008352</name>
</gene>
<reference evidence="1" key="1">
    <citation type="submission" date="2020-05" db="EMBL/GenBank/DDBJ databases">
        <title>Large-scale comparative analyses of tick genomes elucidate their genetic diversity and vector capacities.</title>
        <authorList>
            <person name="Jia N."/>
            <person name="Wang J."/>
            <person name="Shi W."/>
            <person name="Du L."/>
            <person name="Sun Y."/>
            <person name="Zhan W."/>
            <person name="Jiang J."/>
            <person name="Wang Q."/>
            <person name="Zhang B."/>
            <person name="Ji P."/>
            <person name="Sakyi L.B."/>
            <person name="Cui X."/>
            <person name="Yuan T."/>
            <person name="Jiang B."/>
            <person name="Yang W."/>
            <person name="Lam T.T.-Y."/>
            <person name="Chang Q."/>
            <person name="Ding S."/>
            <person name="Wang X."/>
            <person name="Zhu J."/>
            <person name="Ruan X."/>
            <person name="Zhao L."/>
            <person name="Wei J."/>
            <person name="Que T."/>
            <person name="Du C."/>
            <person name="Cheng J."/>
            <person name="Dai P."/>
            <person name="Han X."/>
            <person name="Huang E."/>
            <person name="Gao Y."/>
            <person name="Liu J."/>
            <person name="Shao H."/>
            <person name="Ye R."/>
            <person name="Li L."/>
            <person name="Wei W."/>
            <person name="Wang X."/>
            <person name="Wang C."/>
            <person name="Yang T."/>
            <person name="Huo Q."/>
            <person name="Li W."/>
            <person name="Guo W."/>
            <person name="Chen H."/>
            <person name="Zhou L."/>
            <person name="Ni X."/>
            <person name="Tian J."/>
            <person name="Zhou Y."/>
            <person name="Sheng Y."/>
            <person name="Liu T."/>
            <person name="Pan Y."/>
            <person name="Xia L."/>
            <person name="Li J."/>
            <person name="Zhao F."/>
            <person name="Cao W."/>
        </authorList>
    </citation>
    <scope>NUCLEOTIDE SEQUENCE</scope>
    <source>
        <strain evidence="1">Dsil-2018</strain>
    </source>
</reference>
<evidence type="ECO:0000313" key="1">
    <source>
        <dbReference type="EMBL" id="KAH7959120.1"/>
    </source>
</evidence>
<comment type="caution">
    <text evidence="1">The sequence shown here is derived from an EMBL/GenBank/DDBJ whole genome shotgun (WGS) entry which is preliminary data.</text>
</comment>
<dbReference type="Proteomes" id="UP000821865">
    <property type="component" value="Chromosome 3"/>
</dbReference>
<accession>A0ACB8D410</accession>
<proteinExistence type="predicted"/>
<organism evidence="1 2">
    <name type="scientific">Dermacentor silvarum</name>
    <name type="common">Tick</name>
    <dbReference type="NCBI Taxonomy" id="543639"/>
    <lineage>
        <taxon>Eukaryota</taxon>
        <taxon>Metazoa</taxon>
        <taxon>Ecdysozoa</taxon>
        <taxon>Arthropoda</taxon>
        <taxon>Chelicerata</taxon>
        <taxon>Arachnida</taxon>
        <taxon>Acari</taxon>
        <taxon>Parasitiformes</taxon>
        <taxon>Ixodida</taxon>
        <taxon>Ixodoidea</taxon>
        <taxon>Ixodidae</taxon>
        <taxon>Rhipicephalinae</taxon>
        <taxon>Dermacentor</taxon>
    </lineage>
</organism>
<protein>
    <submittedName>
        <fullName evidence="1">Uncharacterized protein</fullName>
    </submittedName>
</protein>
<dbReference type="EMBL" id="CM023472">
    <property type="protein sequence ID" value="KAH7959120.1"/>
    <property type="molecule type" value="Genomic_DNA"/>
</dbReference>